<evidence type="ECO:0000256" key="1">
    <source>
        <dbReference type="SAM" id="MobiDB-lite"/>
    </source>
</evidence>
<dbReference type="Proteomes" id="UP001597506">
    <property type="component" value="Unassembled WGS sequence"/>
</dbReference>
<dbReference type="RefSeq" id="WP_377936663.1">
    <property type="nucleotide sequence ID" value="NZ_JBHUMF010000031.1"/>
</dbReference>
<sequence>MEKRGKRNDKITEKRQEELQNPTSFSYRDNEQPQPQPKDYEEIEY</sequence>
<comment type="caution">
    <text evidence="2">The sequence shown here is derived from an EMBL/GenBank/DDBJ whole genome shotgun (WGS) entry which is preliminary data.</text>
</comment>
<protein>
    <submittedName>
        <fullName evidence="2">Uncharacterized protein</fullName>
    </submittedName>
</protein>
<evidence type="ECO:0000313" key="2">
    <source>
        <dbReference type="EMBL" id="MFD2682003.1"/>
    </source>
</evidence>
<feature type="region of interest" description="Disordered" evidence="1">
    <location>
        <begin position="1"/>
        <end position="45"/>
    </location>
</feature>
<accession>A0ABW5RTH9</accession>
<gene>
    <name evidence="2" type="ORF">ACFSUL_14775</name>
</gene>
<reference evidence="3" key="1">
    <citation type="journal article" date="2019" name="Int. J. Syst. Evol. Microbiol.">
        <title>The Global Catalogue of Microorganisms (GCM) 10K type strain sequencing project: providing services to taxonomists for standard genome sequencing and annotation.</title>
        <authorList>
            <consortium name="The Broad Institute Genomics Platform"/>
            <consortium name="The Broad Institute Genome Sequencing Center for Infectious Disease"/>
            <person name="Wu L."/>
            <person name="Ma J."/>
        </authorList>
    </citation>
    <scope>NUCLEOTIDE SEQUENCE [LARGE SCALE GENOMIC DNA]</scope>
    <source>
        <strain evidence="3">KCTC 3913</strain>
    </source>
</reference>
<dbReference type="EMBL" id="JBHUMF010000031">
    <property type="protein sequence ID" value="MFD2682003.1"/>
    <property type="molecule type" value="Genomic_DNA"/>
</dbReference>
<name>A0ABW5RTH9_9BACI</name>
<keyword evidence="3" id="KW-1185">Reference proteome</keyword>
<proteinExistence type="predicted"/>
<feature type="compositionally biased region" description="Basic and acidic residues" evidence="1">
    <location>
        <begin position="1"/>
        <end position="18"/>
    </location>
</feature>
<evidence type="ECO:0000313" key="3">
    <source>
        <dbReference type="Proteomes" id="UP001597506"/>
    </source>
</evidence>
<organism evidence="2 3">
    <name type="scientific">Bacillus seohaeanensis</name>
    <dbReference type="NCBI Taxonomy" id="284580"/>
    <lineage>
        <taxon>Bacteria</taxon>
        <taxon>Bacillati</taxon>
        <taxon>Bacillota</taxon>
        <taxon>Bacilli</taxon>
        <taxon>Bacillales</taxon>
        <taxon>Bacillaceae</taxon>
        <taxon>Bacillus</taxon>
    </lineage>
</organism>